<feature type="region of interest" description="Disordered" evidence="12">
    <location>
        <begin position="28"/>
        <end position="50"/>
    </location>
</feature>
<keyword evidence="4" id="KW-0444">Lipid biosynthesis</keyword>
<dbReference type="GeneID" id="77732072"/>
<dbReference type="Proteomes" id="UP001164286">
    <property type="component" value="Unassembled WGS sequence"/>
</dbReference>
<evidence type="ECO:0000313" key="13">
    <source>
        <dbReference type="EMBL" id="KAI9635579.1"/>
    </source>
</evidence>
<dbReference type="RefSeq" id="XP_052945356.1">
    <property type="nucleotide sequence ID" value="XM_053092867.1"/>
</dbReference>
<dbReference type="AlphaFoldDB" id="A0AA38LVD2"/>
<evidence type="ECO:0000256" key="10">
    <source>
        <dbReference type="ARBA" id="ARBA00023317"/>
    </source>
</evidence>
<dbReference type="InterPro" id="IPR003817">
    <property type="entry name" value="PS_Dcarbxylase"/>
</dbReference>
<reference evidence="13" key="1">
    <citation type="journal article" date="2022" name="G3 (Bethesda)">
        <title>High quality genome of the basidiomycete yeast Dioszegia hungarica PDD-24b-2 isolated from cloud water.</title>
        <authorList>
            <person name="Jarrige D."/>
            <person name="Haridas S."/>
            <person name="Bleykasten-Grosshans C."/>
            <person name="Joly M."/>
            <person name="Nadalig T."/>
            <person name="Sancelme M."/>
            <person name="Vuilleumier S."/>
            <person name="Grigoriev I.V."/>
            <person name="Amato P."/>
            <person name="Bringel F."/>
        </authorList>
    </citation>
    <scope>NUCLEOTIDE SEQUENCE</scope>
    <source>
        <strain evidence="13">PDD-24b-2</strain>
    </source>
</reference>
<keyword evidence="7" id="KW-0594">Phospholipid biosynthesis</keyword>
<dbReference type="GO" id="GO:0046474">
    <property type="term" value="P:glycerophospholipid biosynthetic process"/>
    <property type="evidence" value="ECO:0007669"/>
    <property type="project" value="UniProtKB-ARBA"/>
</dbReference>
<dbReference type="EMBL" id="JAKWFO010000005">
    <property type="protein sequence ID" value="KAI9635579.1"/>
    <property type="molecule type" value="Genomic_DNA"/>
</dbReference>
<dbReference type="InterPro" id="IPR033177">
    <property type="entry name" value="PSD-B"/>
</dbReference>
<evidence type="ECO:0000256" key="4">
    <source>
        <dbReference type="ARBA" id="ARBA00022516"/>
    </source>
</evidence>
<dbReference type="PANTHER" id="PTHR10067:SF17">
    <property type="entry name" value="PHOSPHATIDYLSERINE DECARBOXYLASE PROENZYME 2"/>
    <property type="match status" value="1"/>
</dbReference>
<accession>A0AA38LVD2</accession>
<evidence type="ECO:0000313" key="14">
    <source>
        <dbReference type="Proteomes" id="UP001164286"/>
    </source>
</evidence>
<organism evidence="13 14">
    <name type="scientific">Dioszegia hungarica</name>
    <dbReference type="NCBI Taxonomy" id="4972"/>
    <lineage>
        <taxon>Eukaryota</taxon>
        <taxon>Fungi</taxon>
        <taxon>Dikarya</taxon>
        <taxon>Basidiomycota</taxon>
        <taxon>Agaricomycotina</taxon>
        <taxon>Tremellomycetes</taxon>
        <taxon>Tremellales</taxon>
        <taxon>Bulleribasidiaceae</taxon>
        <taxon>Dioszegia</taxon>
    </lineage>
</organism>
<evidence type="ECO:0000256" key="9">
    <source>
        <dbReference type="ARBA" id="ARBA00023264"/>
    </source>
</evidence>
<dbReference type="NCBIfam" id="TIGR00163">
    <property type="entry name" value="PS_decarb"/>
    <property type="match status" value="1"/>
</dbReference>
<proteinExistence type="predicted"/>
<evidence type="ECO:0000256" key="6">
    <source>
        <dbReference type="ARBA" id="ARBA00023098"/>
    </source>
</evidence>
<keyword evidence="6" id="KW-0443">Lipid metabolism</keyword>
<dbReference type="PANTHER" id="PTHR10067">
    <property type="entry name" value="PHOSPHATIDYLSERINE DECARBOXYLASE"/>
    <property type="match status" value="1"/>
</dbReference>
<evidence type="ECO:0000256" key="5">
    <source>
        <dbReference type="ARBA" id="ARBA00022793"/>
    </source>
</evidence>
<sequence>MSNAAGANQPLPAELGKHLEDSLTHLVDSSKPSAVPKTAEGAADTEHPNDAIHVAPKKGRSWIAHLFPNQETVHNLFAMEHLGNYVIDRTSGKKVFEAMPLYVRVGMHLLFITGSGYLTYPSIESLLENQSIKQGELYDQTGDDVLPHIQSFINTYQLPLDELLVSDLTKYPTFNAFFSRRLKATARPITSPSDPLIITSPADCRLTVFSSVDQAKKLWIKGQEFSIQSLLVGDDKADKSFSALTEDPGCSIAVARLAPQDYHRYHSPVEGTVVSIKDIHGELYTVNPQAVNENLNVFTRNKRSIMLIHANLGPGREEVPIALVSVGAMLVGSIGWSKKPGDKILKGEELGWFQYGGSTNIVVFPSSAGIQFDQDLCANSEASVETVVRVGMEIGAITKQ</sequence>
<comment type="pathway">
    <text evidence="11">Phospholipid metabolism; phosphatidylethanolamine biosynthesis.</text>
</comment>
<evidence type="ECO:0000256" key="3">
    <source>
        <dbReference type="ARBA" id="ARBA00012243"/>
    </source>
</evidence>
<evidence type="ECO:0000256" key="7">
    <source>
        <dbReference type="ARBA" id="ARBA00023209"/>
    </source>
</evidence>
<protein>
    <recommendedName>
        <fullName evidence="3">phosphatidylserine decarboxylase</fullName>
        <ecNumber evidence="3">4.1.1.65</ecNumber>
    </recommendedName>
</protein>
<keyword evidence="8" id="KW-0456">Lyase</keyword>
<gene>
    <name evidence="13" type="ORF">MKK02DRAFT_44269</name>
</gene>
<comment type="cofactor">
    <cofactor evidence="1">
        <name>pyruvate</name>
        <dbReference type="ChEBI" id="CHEBI:15361"/>
    </cofactor>
</comment>
<keyword evidence="9" id="KW-1208">Phospholipid metabolism</keyword>
<keyword evidence="5" id="KW-0210">Decarboxylase</keyword>
<dbReference type="GO" id="GO:0004609">
    <property type="term" value="F:phosphatidylserine decarboxylase activity"/>
    <property type="evidence" value="ECO:0007669"/>
    <property type="project" value="UniProtKB-EC"/>
</dbReference>
<evidence type="ECO:0000256" key="11">
    <source>
        <dbReference type="ARBA" id="ARBA00024326"/>
    </source>
</evidence>
<evidence type="ECO:0000256" key="1">
    <source>
        <dbReference type="ARBA" id="ARBA00001928"/>
    </source>
</evidence>
<comment type="caution">
    <text evidence="13">The sequence shown here is derived from an EMBL/GenBank/DDBJ whole genome shotgun (WGS) entry which is preliminary data.</text>
</comment>
<keyword evidence="14" id="KW-1185">Reference proteome</keyword>
<keyword evidence="10" id="KW-0670">Pyruvate</keyword>
<evidence type="ECO:0000256" key="12">
    <source>
        <dbReference type="SAM" id="MobiDB-lite"/>
    </source>
</evidence>
<evidence type="ECO:0000256" key="2">
    <source>
        <dbReference type="ARBA" id="ARBA00005189"/>
    </source>
</evidence>
<dbReference type="EC" id="4.1.1.65" evidence="3"/>
<name>A0AA38LVD2_9TREE</name>
<comment type="pathway">
    <text evidence="2">Lipid metabolism.</text>
</comment>
<evidence type="ECO:0000256" key="8">
    <source>
        <dbReference type="ARBA" id="ARBA00023239"/>
    </source>
</evidence>
<dbReference type="Pfam" id="PF02666">
    <property type="entry name" value="PS_Dcarbxylase"/>
    <property type="match status" value="1"/>
</dbReference>